<accession>A0A7W6CQ72</accession>
<evidence type="ECO:0000259" key="3">
    <source>
        <dbReference type="PROSITE" id="PS51371"/>
    </source>
</evidence>
<dbReference type="AlphaFoldDB" id="A0A7W6CQ72"/>
<comment type="caution">
    <text evidence="4">The sequence shown here is derived from an EMBL/GenBank/DDBJ whole genome shotgun (WGS) entry which is preliminary data.</text>
</comment>
<name>A0A7W6CQ72_9SPHN</name>
<dbReference type="RefSeq" id="WP_183628232.1">
    <property type="nucleotide sequence ID" value="NZ_JACIDX010000020.1"/>
</dbReference>
<dbReference type="SMART" id="SM00116">
    <property type="entry name" value="CBS"/>
    <property type="match status" value="2"/>
</dbReference>
<dbReference type="Pfam" id="PF00571">
    <property type="entry name" value="CBS"/>
    <property type="match status" value="2"/>
</dbReference>
<dbReference type="EMBL" id="JACIDX010000020">
    <property type="protein sequence ID" value="MBB3957171.1"/>
    <property type="molecule type" value="Genomic_DNA"/>
</dbReference>
<dbReference type="InterPro" id="IPR046342">
    <property type="entry name" value="CBS_dom_sf"/>
</dbReference>
<dbReference type="Gene3D" id="3.10.580.10">
    <property type="entry name" value="CBS-domain"/>
    <property type="match status" value="1"/>
</dbReference>
<evidence type="ECO:0000256" key="1">
    <source>
        <dbReference type="ARBA" id="ARBA00023122"/>
    </source>
</evidence>
<feature type="domain" description="CBS" evidence="3">
    <location>
        <begin position="7"/>
        <end position="63"/>
    </location>
</feature>
<dbReference type="PANTHER" id="PTHR43080">
    <property type="entry name" value="CBS DOMAIN-CONTAINING PROTEIN CBSX3, MITOCHONDRIAL"/>
    <property type="match status" value="1"/>
</dbReference>
<evidence type="ECO:0000256" key="2">
    <source>
        <dbReference type="PROSITE-ProRule" id="PRU00703"/>
    </source>
</evidence>
<organism evidence="4 5">
    <name type="scientific">Novosphingobium sediminicola</name>
    <dbReference type="NCBI Taxonomy" id="563162"/>
    <lineage>
        <taxon>Bacteria</taxon>
        <taxon>Pseudomonadati</taxon>
        <taxon>Pseudomonadota</taxon>
        <taxon>Alphaproteobacteria</taxon>
        <taxon>Sphingomonadales</taxon>
        <taxon>Sphingomonadaceae</taxon>
        <taxon>Novosphingobium</taxon>
    </lineage>
</organism>
<dbReference type="PROSITE" id="PS51371">
    <property type="entry name" value="CBS"/>
    <property type="match status" value="2"/>
</dbReference>
<proteinExistence type="predicted"/>
<dbReference type="SUPFAM" id="SSF54631">
    <property type="entry name" value="CBS-domain pair"/>
    <property type="match status" value="1"/>
</dbReference>
<dbReference type="Proteomes" id="UP000548867">
    <property type="component" value="Unassembled WGS sequence"/>
</dbReference>
<feature type="domain" description="CBS" evidence="3">
    <location>
        <begin position="72"/>
        <end position="129"/>
    </location>
</feature>
<keyword evidence="5" id="KW-1185">Reference proteome</keyword>
<evidence type="ECO:0000313" key="5">
    <source>
        <dbReference type="Proteomes" id="UP000548867"/>
    </source>
</evidence>
<dbReference type="InterPro" id="IPR051257">
    <property type="entry name" value="Diverse_CBS-Domain"/>
</dbReference>
<protein>
    <submittedName>
        <fullName evidence="4">CBS domain-containing protein</fullName>
    </submittedName>
</protein>
<reference evidence="4 5" key="1">
    <citation type="submission" date="2020-08" db="EMBL/GenBank/DDBJ databases">
        <title>Genomic Encyclopedia of Type Strains, Phase IV (KMG-IV): sequencing the most valuable type-strain genomes for metagenomic binning, comparative biology and taxonomic classification.</title>
        <authorList>
            <person name="Goeker M."/>
        </authorList>
    </citation>
    <scope>NUCLEOTIDE SEQUENCE [LARGE SCALE GENOMIC DNA]</scope>
    <source>
        <strain evidence="4 5">DSM 27057</strain>
    </source>
</reference>
<keyword evidence="1 2" id="KW-0129">CBS domain</keyword>
<dbReference type="CDD" id="cd04622">
    <property type="entry name" value="CBS_pair_HRP1_like"/>
    <property type="match status" value="1"/>
</dbReference>
<sequence>MKVSEAMHRGANWIAPDALLSDIAERMRKEDVGALPVGENDRLVGMVTDRDIVLRGFDGQSDLLQLTARDVMSEPIIYCHANEELEDAVIIMESKRIRRLPVIDDNHRMVGMLSLGDVAARASTSVLAQTLRAVTAHHT</sequence>
<gene>
    <name evidence="4" type="ORF">GGR38_004145</name>
</gene>
<dbReference type="PANTHER" id="PTHR43080:SF2">
    <property type="entry name" value="CBS DOMAIN-CONTAINING PROTEIN"/>
    <property type="match status" value="1"/>
</dbReference>
<dbReference type="InterPro" id="IPR000644">
    <property type="entry name" value="CBS_dom"/>
</dbReference>
<evidence type="ECO:0000313" key="4">
    <source>
        <dbReference type="EMBL" id="MBB3957171.1"/>
    </source>
</evidence>